<proteinExistence type="predicted"/>
<evidence type="ECO:0000313" key="3">
    <source>
        <dbReference type="Proteomes" id="UP001054945"/>
    </source>
</evidence>
<name>A0AAV4MHV9_CAEEX</name>
<sequence>MRKLRRETSSITSSNQTNNNEKGMVKVEGRNYYKTALNDDDDGWRRLPWKPKAITTIKRNVVFSKDKTSKPRSYLPLYASAPPSLKEAFGFTPHRSRSSSRVNGKG</sequence>
<dbReference type="Proteomes" id="UP001054945">
    <property type="component" value="Unassembled WGS sequence"/>
</dbReference>
<feature type="region of interest" description="Disordered" evidence="1">
    <location>
        <begin position="1"/>
        <end position="25"/>
    </location>
</feature>
<dbReference type="AlphaFoldDB" id="A0AAV4MHV9"/>
<reference evidence="2 3" key="1">
    <citation type="submission" date="2021-06" db="EMBL/GenBank/DDBJ databases">
        <title>Caerostris extrusa draft genome.</title>
        <authorList>
            <person name="Kono N."/>
            <person name="Arakawa K."/>
        </authorList>
    </citation>
    <scope>NUCLEOTIDE SEQUENCE [LARGE SCALE GENOMIC DNA]</scope>
</reference>
<evidence type="ECO:0000256" key="1">
    <source>
        <dbReference type="SAM" id="MobiDB-lite"/>
    </source>
</evidence>
<gene>
    <name evidence="2" type="ORF">CEXT_782491</name>
</gene>
<evidence type="ECO:0000313" key="2">
    <source>
        <dbReference type="EMBL" id="GIX71435.1"/>
    </source>
</evidence>
<feature type="compositionally biased region" description="Low complexity" evidence="1">
    <location>
        <begin position="9"/>
        <end position="20"/>
    </location>
</feature>
<keyword evidence="3" id="KW-1185">Reference proteome</keyword>
<dbReference type="EMBL" id="BPLR01002220">
    <property type="protein sequence ID" value="GIX71435.1"/>
    <property type="molecule type" value="Genomic_DNA"/>
</dbReference>
<comment type="caution">
    <text evidence="2">The sequence shown here is derived from an EMBL/GenBank/DDBJ whole genome shotgun (WGS) entry which is preliminary data.</text>
</comment>
<protein>
    <submittedName>
        <fullName evidence="2">Uncharacterized protein</fullName>
    </submittedName>
</protein>
<feature type="region of interest" description="Disordered" evidence="1">
    <location>
        <begin position="86"/>
        <end position="106"/>
    </location>
</feature>
<accession>A0AAV4MHV9</accession>
<organism evidence="2 3">
    <name type="scientific">Caerostris extrusa</name>
    <name type="common">Bark spider</name>
    <name type="synonym">Caerostris bankana</name>
    <dbReference type="NCBI Taxonomy" id="172846"/>
    <lineage>
        <taxon>Eukaryota</taxon>
        <taxon>Metazoa</taxon>
        <taxon>Ecdysozoa</taxon>
        <taxon>Arthropoda</taxon>
        <taxon>Chelicerata</taxon>
        <taxon>Arachnida</taxon>
        <taxon>Araneae</taxon>
        <taxon>Araneomorphae</taxon>
        <taxon>Entelegynae</taxon>
        <taxon>Araneoidea</taxon>
        <taxon>Araneidae</taxon>
        <taxon>Caerostris</taxon>
    </lineage>
</organism>